<sequence>MMTKFAEQLKKYRLEKQLSQDALAEKLFISRQAISKWENGDATPDLENLVTLAAVLEVTLDELVTGKESAIKVTKKTEKPMNVWEFLTEESKRPMSKGDLLMLLLVPIILLGVYLIVIHFS</sequence>
<comment type="caution">
    <text evidence="4">The sequence shown here is derived from an EMBL/GenBank/DDBJ whole genome shotgun (WGS) entry which is preliminary data.</text>
</comment>
<dbReference type="Gene3D" id="1.10.260.40">
    <property type="entry name" value="lambda repressor-like DNA-binding domains"/>
    <property type="match status" value="1"/>
</dbReference>
<organism evidence="4 5">
    <name type="scientific">Streptococcus equi subsp. ruminatorum</name>
    <dbReference type="NCBI Taxonomy" id="254358"/>
    <lineage>
        <taxon>Bacteria</taxon>
        <taxon>Bacillati</taxon>
        <taxon>Bacillota</taxon>
        <taxon>Bacilli</taxon>
        <taxon>Lactobacillales</taxon>
        <taxon>Streptococcaceae</taxon>
        <taxon>Streptococcus</taxon>
    </lineage>
</organism>
<dbReference type="PANTHER" id="PTHR46558">
    <property type="entry name" value="TRACRIPTIONAL REGULATORY PROTEIN-RELATED-RELATED"/>
    <property type="match status" value="1"/>
</dbReference>
<dbReference type="Proteomes" id="UP000479499">
    <property type="component" value="Unassembled WGS sequence"/>
</dbReference>
<dbReference type="InterPro" id="IPR010982">
    <property type="entry name" value="Lambda_DNA-bd_dom_sf"/>
</dbReference>
<dbReference type="SMART" id="SM00530">
    <property type="entry name" value="HTH_XRE"/>
    <property type="match status" value="1"/>
</dbReference>
<keyword evidence="2" id="KW-0472">Membrane</keyword>
<keyword evidence="2" id="KW-0812">Transmembrane</keyword>
<evidence type="ECO:0000256" key="2">
    <source>
        <dbReference type="SAM" id="Phobius"/>
    </source>
</evidence>
<gene>
    <name evidence="4" type="ORF">G5B50_06290</name>
</gene>
<dbReference type="AlphaFoldDB" id="A0A6M1KR06"/>
<keyword evidence="2" id="KW-1133">Transmembrane helix</keyword>
<dbReference type="GO" id="GO:0003677">
    <property type="term" value="F:DNA binding"/>
    <property type="evidence" value="ECO:0007669"/>
    <property type="project" value="UniProtKB-KW"/>
</dbReference>
<protein>
    <submittedName>
        <fullName evidence="4">Helix-turn-helix domain-containing protein</fullName>
    </submittedName>
</protein>
<dbReference type="Pfam" id="PF01381">
    <property type="entry name" value="HTH_3"/>
    <property type="match status" value="1"/>
</dbReference>
<reference evidence="4 5" key="1">
    <citation type="submission" date="2020-02" db="EMBL/GenBank/DDBJ databases">
        <title>M-like protein SrM is not crucial to the virulence of a novel isolate of Streptococcus equi subsp. ruminatorum from Macaca mulatta.</title>
        <authorList>
            <person name="Guo G."/>
            <person name="Cheng L."/>
            <person name="Zhang W."/>
        </authorList>
    </citation>
    <scope>NUCLEOTIDE SEQUENCE [LARGE SCALE GENOMIC DNA]</scope>
    <source>
        <strain evidence="4 5">FJ1804</strain>
    </source>
</reference>
<dbReference type="PANTHER" id="PTHR46558:SF15">
    <property type="entry name" value="HELIX-TURN-HELIX DOMAIN PROTEIN"/>
    <property type="match status" value="1"/>
</dbReference>
<feature type="domain" description="HTH cro/C1-type" evidence="3">
    <location>
        <begin position="9"/>
        <end position="63"/>
    </location>
</feature>
<evidence type="ECO:0000313" key="5">
    <source>
        <dbReference type="Proteomes" id="UP000479499"/>
    </source>
</evidence>
<dbReference type="CDD" id="cd00093">
    <property type="entry name" value="HTH_XRE"/>
    <property type="match status" value="1"/>
</dbReference>
<proteinExistence type="predicted"/>
<name>A0A6M1KR06_9STRE</name>
<dbReference type="SUPFAM" id="SSF47413">
    <property type="entry name" value="lambda repressor-like DNA-binding domains"/>
    <property type="match status" value="1"/>
</dbReference>
<accession>A0A6M1KR06</accession>
<dbReference type="EMBL" id="JAAKFZ010000014">
    <property type="protein sequence ID" value="NGL84373.1"/>
    <property type="molecule type" value="Genomic_DNA"/>
</dbReference>
<dbReference type="PROSITE" id="PS50943">
    <property type="entry name" value="HTH_CROC1"/>
    <property type="match status" value="1"/>
</dbReference>
<keyword evidence="1" id="KW-0238">DNA-binding</keyword>
<dbReference type="InterPro" id="IPR001387">
    <property type="entry name" value="Cro/C1-type_HTH"/>
</dbReference>
<evidence type="ECO:0000313" key="4">
    <source>
        <dbReference type="EMBL" id="NGL84373.1"/>
    </source>
</evidence>
<evidence type="ECO:0000256" key="1">
    <source>
        <dbReference type="ARBA" id="ARBA00023125"/>
    </source>
</evidence>
<feature type="transmembrane region" description="Helical" evidence="2">
    <location>
        <begin position="100"/>
        <end position="120"/>
    </location>
</feature>
<evidence type="ECO:0000259" key="3">
    <source>
        <dbReference type="PROSITE" id="PS50943"/>
    </source>
</evidence>